<accession>A4D2L9</accession>
<name>A4D2L9_HUMAN</name>
<feature type="region of interest" description="Disordered" evidence="1">
    <location>
        <begin position="1"/>
        <end position="26"/>
    </location>
</feature>
<evidence type="ECO:0000313" key="2">
    <source>
        <dbReference type="EMBL" id="EAL23738.1"/>
    </source>
</evidence>
<proteinExistence type="predicted"/>
<reference evidence="2" key="1">
    <citation type="journal article" date="2003" name="Science">
        <title>Human chromosome 7: DNA sequence and biology.</title>
        <authorList>
            <person name="Scherer S.W."/>
            <person name="Cheung J."/>
            <person name="MacDonald J.R."/>
            <person name="Osborne L.R."/>
            <person name="Nakabayashi K."/>
            <person name="Herbrick J.A."/>
            <person name="Carson A.R."/>
            <person name="Parker-Katiraee L."/>
            <person name="Skaug J."/>
            <person name="Khaja R."/>
            <person name="Zhang J."/>
            <person name="Hudek A.K."/>
            <person name="Li M."/>
            <person name="Haddad M."/>
            <person name="Duggan G.E."/>
            <person name="Fernandez B.A."/>
            <person name="Kanematsu E."/>
            <person name="Gentles S."/>
            <person name="Christopoulos C.C."/>
            <person name="Choufani S."/>
            <person name="Kwasnicka D."/>
            <person name="Zheng X.H."/>
            <person name="Lai Z."/>
            <person name="Nusskern D."/>
            <person name="Zhang Q."/>
            <person name="Gu Z."/>
            <person name="Lu F."/>
            <person name="Zeesman S."/>
            <person name="Nowaczyk M.J."/>
            <person name="Teshima I."/>
            <person name="Chitayat D."/>
            <person name="Shuman C."/>
            <person name="Weksberg R."/>
            <person name="Zackai E.H."/>
            <person name="Grebe T.A."/>
            <person name="Cox S.R."/>
            <person name="Kirkpatrick S.J."/>
            <person name="Rahman N."/>
            <person name="Friedman J.M."/>
            <person name="Heng H.H."/>
            <person name="Pelicci P.G."/>
            <person name="Lo-Coco F."/>
            <person name="Belloni E."/>
            <person name="Shaffer L.G."/>
            <person name="Pober B."/>
            <person name="Morton C.C."/>
            <person name="Gusella J.F."/>
            <person name="Bruns G.A."/>
            <person name="Korf B.R."/>
            <person name="Quade B.J."/>
            <person name="Ligon A.H."/>
            <person name="Ferguson H."/>
            <person name="Higgins A.W."/>
            <person name="Leach N.T."/>
            <person name="Herrick S.R."/>
            <person name="Lemyre E."/>
            <person name="Farra C.G."/>
            <person name="Kim H.G."/>
            <person name="Summers A.M."/>
            <person name="Gripp K.W."/>
            <person name="Roberts W."/>
            <person name="Szatmari P."/>
            <person name="Winsor E.J."/>
            <person name="Grzeschik K.H."/>
            <person name="Teebi A."/>
            <person name="Minassian B.A."/>
            <person name="Kere J."/>
            <person name="Armengol L."/>
            <person name="Pujana M.A."/>
            <person name="Estivill X."/>
            <person name="Wilson M.D."/>
            <person name="Koop B.F."/>
            <person name="Tosi S."/>
            <person name="Moore G.E."/>
            <person name="Boright A.P."/>
            <person name="Zlotorynski E."/>
            <person name="Kerem B."/>
            <person name="Kroisel P.M."/>
            <person name="Petek E."/>
            <person name="Oscier D.G."/>
            <person name="Mould S.J."/>
            <person name="Dohner H."/>
            <person name="Dohner K."/>
            <person name="Rommens J.M."/>
            <person name="Vincent J.B."/>
            <person name="Venter J.C."/>
            <person name="Li P.W."/>
            <person name="Mural R.J."/>
            <person name="Adams M.D."/>
            <person name="Tsui L.C."/>
        </authorList>
    </citation>
    <scope>NUCLEOTIDE SEQUENCE [LARGE SCALE GENOMIC DNA]</scope>
</reference>
<gene>
    <name evidence="2" type="primary">LOC401365</name>
    <name evidence="2" type="ORF">tcag7.870</name>
</gene>
<sequence length="105" mass="11589">MQTTVLESWAQRPAPRTCREATARSISPHATEESLVAGFSAGMAVGAQNRERMAWTTHITVCRCFPRHCSQGHRGSERITSISWVPAILLPQPLPISQVGKLKPR</sequence>
<reference evidence="2" key="2">
    <citation type="submission" date="2004-06" db="EMBL/GenBank/DDBJ databases">
        <authorList>
            <person name="Scherer S.W."/>
            <person name="Cheung J."/>
            <person name="MacDonald J.R."/>
            <person name="Osborne L.R."/>
            <person name="Nakabayashi K."/>
            <person name="Herbrick J.-A."/>
            <person name="Carson A.R."/>
            <person name="Parker-Katiraee L."/>
            <person name="Skaug J."/>
            <person name="Khaja R."/>
            <person name="Zhang J."/>
            <person name="Hudek A.K."/>
            <person name="Li M."/>
            <person name="Haddad M."/>
            <person name="Duggan G.E."/>
            <person name="Fernandez B.A."/>
            <person name="Kanematsu E."/>
            <person name="Gentles S."/>
            <person name="Christopoulos C.C."/>
            <person name="Choufani S."/>
            <person name="Kwasnicka D."/>
            <person name="Zheng X.H."/>
            <person name="Nusskern D."/>
            <person name="Zhang Q."/>
            <person name="Gu Z."/>
            <person name="Lu F."/>
            <person name="Zeesman S."/>
            <person name="Teshima I."/>
            <person name="Chitayat D."/>
            <person name="Shuman C."/>
            <person name="Weksberg R."/>
            <person name="Zackai E.H."/>
            <person name="Grebe T.A."/>
            <person name="Cox S.R."/>
            <person name="Kirkpatrick S.J."/>
            <person name="Rahman N."/>
            <person name="Friedman J.M."/>
            <person name="Heng H.H.Q."/>
            <person name="Pelicci P."/>
            <person name="Lococo F."/>
            <person name="Belloni E."/>
            <person name="Shaffer L.G."/>
            <person name="Morton C.C."/>
            <person name="Pober B."/>
            <person name="Gusella J."/>
            <person name="Bruns G."/>
            <person name="Korf B.R."/>
            <person name="Quade B.J."/>
            <person name="Ligon A.H."/>
            <person name="Ferguson H."/>
            <person name="Higgins A.W."/>
            <person name="Leach N.T."/>
            <person name="Herrick S.R."/>
            <person name="Lemyre E."/>
            <person name="Farra C.G."/>
            <person name="Kim H.-G."/>
            <person name="Summers A.M."/>
            <person name="Gripp K.W."/>
            <person name="Roberts W."/>
            <person name="Szatmari P."/>
            <person name="Winsor E.J.T."/>
            <person name="Grzeschik K.-H."/>
            <person name="Teebi A."/>
            <person name="Minassian B.A."/>
            <person name="Kere J."/>
            <person name="Armengol L."/>
            <person name="Pujana M.Angel."/>
            <person name="Estivill X."/>
            <person name="Wilson M.D."/>
            <person name="Koop B.F."/>
            <person name="Tosi S."/>
            <person name="Moore G.E."/>
            <person name="Boright A.P."/>
            <person name="Zlotorynski E."/>
            <person name="Kerem B."/>
            <person name="Kroisel P.M."/>
            <person name="Petek E."/>
            <person name="Oscier D.G."/>
            <person name="Mould S.J."/>
            <person name="Doehner H."/>
            <person name="Doehner K."/>
            <person name="Rommens J.M."/>
            <person name="Vincent J.B."/>
            <person name="Venter J.C."/>
            <person name="Li P.W."/>
            <person name="Mural R.J."/>
            <person name="Adams M.D."/>
            <person name="Tsui L.-C."/>
        </authorList>
    </citation>
    <scope>NUCLEOTIDE SEQUENCE</scope>
</reference>
<protein>
    <submittedName>
        <fullName evidence="2">Hypothetical gene supported by AK024371; BC037920</fullName>
    </submittedName>
</protein>
<dbReference type="EMBL" id="CH236961">
    <property type="protein sequence ID" value="EAL23738.1"/>
    <property type="molecule type" value="Genomic_DNA"/>
</dbReference>
<organism evidence="2">
    <name type="scientific">Homo sapiens</name>
    <name type="common">Human</name>
    <dbReference type="NCBI Taxonomy" id="9606"/>
    <lineage>
        <taxon>Eukaryota</taxon>
        <taxon>Metazoa</taxon>
        <taxon>Chordata</taxon>
        <taxon>Craniata</taxon>
        <taxon>Vertebrata</taxon>
        <taxon>Euteleostomi</taxon>
        <taxon>Mammalia</taxon>
        <taxon>Eutheria</taxon>
        <taxon>Euarchontoglires</taxon>
        <taxon>Primates</taxon>
        <taxon>Haplorrhini</taxon>
        <taxon>Catarrhini</taxon>
        <taxon>Hominidae</taxon>
        <taxon>Homo</taxon>
    </lineage>
</organism>
<dbReference type="AlphaFoldDB" id="A4D2L9"/>
<evidence type="ECO:0000256" key="1">
    <source>
        <dbReference type="SAM" id="MobiDB-lite"/>
    </source>
</evidence>